<dbReference type="EMBL" id="FNQR01000029">
    <property type="protein sequence ID" value="SEB20851.1"/>
    <property type="molecule type" value="Genomic_DNA"/>
</dbReference>
<dbReference type="OrthoDB" id="9766361at2"/>
<keyword evidence="2" id="KW-1133">Transmembrane helix</keyword>
<evidence type="ECO:0000313" key="4">
    <source>
        <dbReference type="Proteomes" id="UP000198584"/>
    </source>
</evidence>
<keyword evidence="4" id="KW-1185">Reference proteome</keyword>
<name>A0A1H4HGN3_9BACI</name>
<dbReference type="GO" id="GO:0004252">
    <property type="term" value="F:serine-type endopeptidase activity"/>
    <property type="evidence" value="ECO:0007669"/>
    <property type="project" value="InterPro"/>
</dbReference>
<dbReference type="STRING" id="571932.SAMN05421743_12917"/>
<dbReference type="PANTHER" id="PTHR43019">
    <property type="entry name" value="SERINE ENDOPROTEASE DEGS"/>
    <property type="match status" value="1"/>
</dbReference>
<evidence type="ECO:0000313" key="3">
    <source>
        <dbReference type="EMBL" id="SEB20851.1"/>
    </source>
</evidence>
<reference evidence="3 4" key="1">
    <citation type="submission" date="2016-10" db="EMBL/GenBank/DDBJ databases">
        <authorList>
            <person name="de Groot N.N."/>
        </authorList>
    </citation>
    <scope>NUCLEOTIDE SEQUENCE [LARGE SCALE GENOMIC DNA]</scope>
    <source>
        <strain evidence="3 4">CCM7597</strain>
    </source>
</reference>
<keyword evidence="2" id="KW-0472">Membrane</keyword>
<keyword evidence="1" id="KW-0720">Serine protease</keyword>
<dbReference type="AlphaFoldDB" id="A0A1H4HGN3"/>
<feature type="transmembrane region" description="Helical" evidence="2">
    <location>
        <begin position="53"/>
        <end position="74"/>
    </location>
</feature>
<keyword evidence="2" id="KW-0812">Transmembrane</keyword>
<gene>
    <name evidence="3" type="ORF">SAMN05421743_12917</name>
</gene>
<dbReference type="RefSeq" id="WP_093046932.1">
    <property type="nucleotide sequence ID" value="NZ_FNQR01000029.1"/>
</dbReference>
<dbReference type="PRINTS" id="PR00834">
    <property type="entry name" value="PROTEASES2C"/>
</dbReference>
<dbReference type="Pfam" id="PF13365">
    <property type="entry name" value="Trypsin_2"/>
    <property type="match status" value="1"/>
</dbReference>
<dbReference type="PANTHER" id="PTHR43019:SF23">
    <property type="entry name" value="PROTEASE DO-LIKE 5, CHLOROPLASTIC"/>
    <property type="match status" value="1"/>
</dbReference>
<accession>A0A1H4HGN3</accession>
<dbReference type="Gene3D" id="2.40.10.120">
    <property type="match status" value="1"/>
</dbReference>
<dbReference type="InterPro" id="IPR001940">
    <property type="entry name" value="Peptidase_S1C"/>
</dbReference>
<evidence type="ECO:0000256" key="1">
    <source>
        <dbReference type="ARBA" id="ARBA00022825"/>
    </source>
</evidence>
<organism evidence="3 4">
    <name type="scientific">Thalassobacillus cyri</name>
    <dbReference type="NCBI Taxonomy" id="571932"/>
    <lineage>
        <taxon>Bacteria</taxon>
        <taxon>Bacillati</taxon>
        <taxon>Bacillota</taxon>
        <taxon>Bacilli</taxon>
        <taxon>Bacillales</taxon>
        <taxon>Bacillaceae</taxon>
        <taxon>Thalassobacillus</taxon>
    </lineage>
</organism>
<protein>
    <submittedName>
        <fullName evidence="3">Trypsin-like peptidase domain-containing protein</fullName>
    </submittedName>
</protein>
<dbReference type="SUPFAM" id="SSF50494">
    <property type="entry name" value="Trypsin-like serine proteases"/>
    <property type="match status" value="1"/>
</dbReference>
<dbReference type="InterPro" id="IPR009003">
    <property type="entry name" value="Peptidase_S1_PA"/>
</dbReference>
<keyword evidence="1" id="KW-0378">Hydrolase</keyword>
<evidence type="ECO:0000256" key="2">
    <source>
        <dbReference type="SAM" id="Phobius"/>
    </source>
</evidence>
<sequence>MERDDQKQDIIDEDLYEEIDDEEMYELVQEEKRKAIARAKAEKEEPKRPFPKWAFWLVAIVMVLNLAAVIPQTYSIPAIDFLVTSAKLSTNPVIDDYQEAVVVVKAGQSKGTGFAITEDGTIITNHHVIEDEKRISVAFPEEGLFHAEVEAAFPDVDLAVLKVEGESLPHLDLADKTTFESEEHFYFIGNPLKFTGIANQGTIIDYTNLESWDQPVMMLDAPIYKGNSGSPVINDESEVIGVVFATLNHEDHGRVGLAVPIDYFHNKYP</sequence>
<keyword evidence="1" id="KW-0645">Protease</keyword>
<proteinExistence type="predicted"/>
<dbReference type="Proteomes" id="UP000198584">
    <property type="component" value="Unassembled WGS sequence"/>
</dbReference>
<dbReference type="GO" id="GO:0006508">
    <property type="term" value="P:proteolysis"/>
    <property type="evidence" value="ECO:0007669"/>
    <property type="project" value="InterPro"/>
</dbReference>